<dbReference type="PANTHER" id="PTHR18968">
    <property type="entry name" value="THIAMINE PYROPHOSPHATE ENZYMES"/>
    <property type="match status" value="1"/>
</dbReference>
<dbReference type="InterPro" id="IPR011766">
    <property type="entry name" value="TPP_enzyme_TPP-bd"/>
</dbReference>
<dbReference type="Pfam" id="PF02776">
    <property type="entry name" value="TPP_enzyme_N"/>
    <property type="match status" value="1"/>
</dbReference>
<dbReference type="Proteomes" id="UP001575652">
    <property type="component" value="Unassembled WGS sequence"/>
</dbReference>
<dbReference type="Pfam" id="PF02775">
    <property type="entry name" value="TPP_enzyme_C"/>
    <property type="match status" value="1"/>
</dbReference>
<dbReference type="InterPro" id="IPR012001">
    <property type="entry name" value="Thiamin_PyroP_enz_TPP-bd_dom"/>
</dbReference>
<evidence type="ECO:0000256" key="1">
    <source>
        <dbReference type="ARBA" id="ARBA00007812"/>
    </source>
</evidence>
<dbReference type="SUPFAM" id="SSF52518">
    <property type="entry name" value="Thiamin diphosphate-binding fold (THDP-binding)"/>
    <property type="match status" value="2"/>
</dbReference>
<dbReference type="Gene3D" id="3.40.50.970">
    <property type="match status" value="2"/>
</dbReference>
<feature type="domain" description="Thiamine pyrophosphate enzyme N-terminal TPP-binding" evidence="7">
    <location>
        <begin position="5"/>
        <end position="114"/>
    </location>
</feature>
<dbReference type="CDD" id="cd07035">
    <property type="entry name" value="TPP_PYR_POX_like"/>
    <property type="match status" value="1"/>
</dbReference>
<proteinExistence type="inferred from homology"/>
<name>A0ABV4UJ78_9MICC</name>
<evidence type="ECO:0000259" key="7">
    <source>
        <dbReference type="Pfam" id="PF02776"/>
    </source>
</evidence>
<sequence>MSQSAGHLIVRQLEAHGVRRVYSVPGESFLDVLDGLHDSPIETVVARHEGGAGFMALAEGRLGTTPGVAMVTRGPGAANAMIAVHTAWQDATALVLFVGLIPVADRGRDSFQEFSLTGWFGSTAKRVYVLDDEHRAAEVVAEAMRTAASGRPGPVVVGLPEDVLVRATAAGTVPPRPPAPSAEPRAEAGEVAALVAEAERPLIVVGGDGWDGAAGTALARWAEDAHVPVAADWRAHDAVPHRSPAYAGWLGYGRADTLAARLDEADLLLFVGCGRSDVLSDGYTRGFGARTVVVLPDPDAAMHSGRLDLLVVAAPAAFAAALPPAGAARGVRGADWMAGLAADQRRFATPLPEAGPGVDLGAVCAVLERRLPDERVVTYGSGNATLWGQRYLSHNVPHSLVGPRNGAMGLAVPAAVAASLAFPERQAVAICGDGDFMMNPQELSAAFAHGSAPLVIVADNGIYGTIAQHQRAQYPGRPSGTAATNPDFAAGIRSFGGHGEYVERTGDFGDALERALASGLPALIHLRTDPGTMPPPADNAPGTHDAGRTAR</sequence>
<dbReference type="InterPro" id="IPR045229">
    <property type="entry name" value="TPP_enz"/>
</dbReference>
<feature type="domain" description="Thiamine pyrophosphate enzyme central" evidence="5">
    <location>
        <begin position="190"/>
        <end position="322"/>
    </location>
</feature>
<evidence type="ECO:0000259" key="5">
    <source>
        <dbReference type="Pfam" id="PF00205"/>
    </source>
</evidence>
<keyword evidence="9" id="KW-1185">Reference proteome</keyword>
<dbReference type="RefSeq" id="WP_373970781.1">
    <property type="nucleotide sequence ID" value="NZ_JBHDLJ010000002.1"/>
</dbReference>
<dbReference type="InterPro" id="IPR012000">
    <property type="entry name" value="Thiamin_PyroP_enz_cen_dom"/>
</dbReference>
<dbReference type="InterPro" id="IPR029061">
    <property type="entry name" value="THDP-binding"/>
</dbReference>
<dbReference type="CDD" id="cd00568">
    <property type="entry name" value="TPP_enzymes"/>
    <property type="match status" value="1"/>
</dbReference>
<gene>
    <name evidence="8" type="ORF">ACETWP_03360</name>
</gene>
<feature type="domain" description="Thiamine pyrophosphate enzyme TPP-binding" evidence="6">
    <location>
        <begin position="381"/>
        <end position="525"/>
    </location>
</feature>
<dbReference type="PANTHER" id="PTHR18968:SF120">
    <property type="entry name" value="ACETOLACTATE SYNTHASE LARGE SUBUNIT"/>
    <property type="match status" value="1"/>
</dbReference>
<protein>
    <submittedName>
        <fullName evidence="8">Thiamine pyrophosphate-dependent enzyme</fullName>
    </submittedName>
</protein>
<feature type="region of interest" description="Disordered" evidence="4">
    <location>
        <begin position="529"/>
        <end position="551"/>
    </location>
</feature>
<evidence type="ECO:0000256" key="3">
    <source>
        <dbReference type="RuleBase" id="RU362132"/>
    </source>
</evidence>
<reference evidence="8 9" key="1">
    <citation type="submission" date="2024-09" db="EMBL/GenBank/DDBJ databases">
        <authorList>
            <person name="Salinas-Garcia M.A."/>
            <person name="Prieme A."/>
        </authorList>
    </citation>
    <scope>NUCLEOTIDE SEQUENCE [LARGE SCALE GENOMIC DNA]</scope>
    <source>
        <strain evidence="8 9">DSM 21081</strain>
    </source>
</reference>
<evidence type="ECO:0000256" key="2">
    <source>
        <dbReference type="ARBA" id="ARBA00023052"/>
    </source>
</evidence>
<accession>A0ABV4UJ78</accession>
<dbReference type="InterPro" id="IPR029035">
    <property type="entry name" value="DHS-like_NAD/FAD-binding_dom"/>
</dbReference>
<organism evidence="8 9">
    <name type="scientific">Arthrobacter halodurans</name>
    <dbReference type="NCBI Taxonomy" id="516699"/>
    <lineage>
        <taxon>Bacteria</taxon>
        <taxon>Bacillati</taxon>
        <taxon>Actinomycetota</taxon>
        <taxon>Actinomycetes</taxon>
        <taxon>Micrococcales</taxon>
        <taxon>Micrococcaceae</taxon>
        <taxon>Arthrobacter</taxon>
    </lineage>
</organism>
<dbReference type="NCBIfam" id="NF006052">
    <property type="entry name" value="PRK08199.1"/>
    <property type="match status" value="1"/>
</dbReference>
<dbReference type="SUPFAM" id="SSF52467">
    <property type="entry name" value="DHS-like NAD/FAD-binding domain"/>
    <property type="match status" value="1"/>
</dbReference>
<keyword evidence="2 3" id="KW-0786">Thiamine pyrophosphate</keyword>
<comment type="similarity">
    <text evidence="1 3">Belongs to the TPP enzyme family.</text>
</comment>
<evidence type="ECO:0000313" key="8">
    <source>
        <dbReference type="EMBL" id="MFB0833615.1"/>
    </source>
</evidence>
<dbReference type="Pfam" id="PF00205">
    <property type="entry name" value="TPP_enzyme_M"/>
    <property type="match status" value="1"/>
</dbReference>
<dbReference type="EMBL" id="JBHDLJ010000002">
    <property type="protein sequence ID" value="MFB0833615.1"/>
    <property type="molecule type" value="Genomic_DNA"/>
</dbReference>
<evidence type="ECO:0000313" key="9">
    <source>
        <dbReference type="Proteomes" id="UP001575652"/>
    </source>
</evidence>
<dbReference type="Gene3D" id="3.40.50.1220">
    <property type="entry name" value="TPP-binding domain"/>
    <property type="match status" value="1"/>
</dbReference>
<evidence type="ECO:0000259" key="6">
    <source>
        <dbReference type="Pfam" id="PF02775"/>
    </source>
</evidence>
<comment type="caution">
    <text evidence="8">The sequence shown here is derived from an EMBL/GenBank/DDBJ whole genome shotgun (WGS) entry which is preliminary data.</text>
</comment>
<evidence type="ECO:0000256" key="4">
    <source>
        <dbReference type="SAM" id="MobiDB-lite"/>
    </source>
</evidence>